<dbReference type="EMBL" id="BPLR01001481">
    <property type="protein sequence ID" value="GIZ02605.1"/>
    <property type="molecule type" value="Genomic_DNA"/>
</dbReference>
<organism evidence="2 3">
    <name type="scientific">Caerostris extrusa</name>
    <name type="common">Bark spider</name>
    <name type="synonym">Caerostris bankana</name>
    <dbReference type="NCBI Taxonomy" id="172846"/>
    <lineage>
        <taxon>Eukaryota</taxon>
        <taxon>Metazoa</taxon>
        <taxon>Ecdysozoa</taxon>
        <taxon>Arthropoda</taxon>
        <taxon>Chelicerata</taxon>
        <taxon>Arachnida</taxon>
        <taxon>Araneae</taxon>
        <taxon>Araneomorphae</taxon>
        <taxon>Entelegynae</taxon>
        <taxon>Araneoidea</taxon>
        <taxon>Araneidae</taxon>
        <taxon>Caerostris</taxon>
    </lineage>
</organism>
<keyword evidence="3" id="KW-1185">Reference proteome</keyword>
<evidence type="ECO:0000313" key="3">
    <source>
        <dbReference type="Proteomes" id="UP001054945"/>
    </source>
</evidence>
<feature type="region of interest" description="Disordered" evidence="1">
    <location>
        <begin position="58"/>
        <end position="79"/>
    </location>
</feature>
<name>A0AAV4Y8U5_CAEEX</name>
<evidence type="ECO:0000313" key="2">
    <source>
        <dbReference type="EMBL" id="GIZ02605.1"/>
    </source>
</evidence>
<feature type="compositionally biased region" description="Basic and acidic residues" evidence="1">
    <location>
        <begin position="68"/>
        <end position="78"/>
    </location>
</feature>
<protein>
    <submittedName>
        <fullName evidence="2">Uncharacterized protein</fullName>
    </submittedName>
</protein>
<evidence type="ECO:0000256" key="1">
    <source>
        <dbReference type="SAM" id="MobiDB-lite"/>
    </source>
</evidence>
<comment type="caution">
    <text evidence="2">The sequence shown here is derived from an EMBL/GenBank/DDBJ whole genome shotgun (WGS) entry which is preliminary data.</text>
</comment>
<accession>A0AAV4Y8U5</accession>
<dbReference type="AlphaFoldDB" id="A0AAV4Y8U5"/>
<gene>
    <name evidence="2" type="ORF">CEXT_442511</name>
</gene>
<proteinExistence type="predicted"/>
<sequence length="156" mass="18236">MEKLSIADSYNSVNAVPFVSTNYTDITNDLIHSNLSNDLNNRQEIKYKTKLYSFNTVDKGTSTRSTKQQKDNEDKEVKSQYVEDTDIIATEINTYDETNPKGETIFIELPQVQFKEDEPKQEQFDTILEFLYKYSNNPLIITFKNRADGRFNQMNY</sequence>
<dbReference type="Proteomes" id="UP001054945">
    <property type="component" value="Unassembled WGS sequence"/>
</dbReference>
<reference evidence="2 3" key="1">
    <citation type="submission" date="2021-06" db="EMBL/GenBank/DDBJ databases">
        <title>Caerostris extrusa draft genome.</title>
        <authorList>
            <person name="Kono N."/>
            <person name="Arakawa K."/>
        </authorList>
    </citation>
    <scope>NUCLEOTIDE SEQUENCE [LARGE SCALE GENOMIC DNA]</scope>
</reference>